<dbReference type="SMART" id="SM00385">
    <property type="entry name" value="CYCLIN"/>
    <property type="match status" value="2"/>
</dbReference>
<dbReference type="InParanoid" id="A0A6J2UP52"/>
<dbReference type="RefSeq" id="XP_030621057.1">
    <property type="nucleotide sequence ID" value="XM_030765197.1"/>
</dbReference>
<dbReference type="Pfam" id="PF00134">
    <property type="entry name" value="Cyclin_N"/>
    <property type="match status" value="1"/>
</dbReference>
<dbReference type="CTD" id="79935"/>
<sequence>MAQTGFCDSRPLPDLHKKAEERCAPLRTWANSCPLKESRTPSEGEKLGEPKYQTEQTYRWVRRLPLSAEDGIIMDYAEQNGSLHQVTGCERKALMDCLTGLSGLQSLTELLPGLLHRELERAMSKMGLICDRTFAWDVFTEMMRTQLRCAFPNADLPPPFTDAMRAILVDWLVKVHMLFHFSEETLYLAVHLLNQSLRRIKVSIASLQLLGMVCLFLAAKKEECLLPEVSELCYLMQNAYSKAQLLRMERRVLCGLRFELSHCPPLHFLLLTASIARCSDKVVLMARYLLELSLLEGQCVVYLPAQLAGAAVCLARRILQEPPTPESEAAWCIASSIHVGSEASLLSIMEIMAVAAARADSRETRATFIKFSTADTLYVSIHPGLKTAPSLYGLSSPQT</sequence>
<reference evidence="6" key="1">
    <citation type="submission" date="2025-08" db="UniProtKB">
        <authorList>
            <consortium name="RefSeq"/>
        </authorList>
    </citation>
    <scope>IDENTIFICATION</scope>
</reference>
<dbReference type="InterPro" id="IPR036915">
    <property type="entry name" value="Cyclin-like_sf"/>
</dbReference>
<evidence type="ECO:0000259" key="3">
    <source>
        <dbReference type="SMART" id="SM00385"/>
    </source>
</evidence>
<dbReference type="SUPFAM" id="SSF47954">
    <property type="entry name" value="Cyclin-like"/>
    <property type="match status" value="2"/>
</dbReference>
<dbReference type="FunFam" id="1.10.472.10:FF:000057">
    <property type="entry name" value="Cyclin N-terminal domain containing 2"/>
    <property type="match status" value="1"/>
</dbReference>
<dbReference type="CDD" id="cd20537">
    <property type="entry name" value="CYCLIN_CCNO-like_rpt2"/>
    <property type="match status" value="1"/>
</dbReference>
<dbReference type="OrthoDB" id="5590282at2759"/>
<accession>A0A6J2UP52</accession>
<comment type="similarity">
    <text evidence="2">Belongs to the cyclin family.</text>
</comment>
<name>A0A6J2UP52_CHACN</name>
<dbReference type="Gene3D" id="1.10.472.10">
    <property type="entry name" value="Cyclin-like"/>
    <property type="match status" value="2"/>
</dbReference>
<dbReference type="GeneID" id="115804690"/>
<keyword evidence="5" id="KW-1185">Reference proteome</keyword>
<dbReference type="PANTHER" id="PTHR10177">
    <property type="entry name" value="CYCLINS"/>
    <property type="match status" value="1"/>
</dbReference>
<dbReference type="CDD" id="cd20542">
    <property type="entry name" value="CYCLIN_CNTD2"/>
    <property type="match status" value="1"/>
</dbReference>
<evidence type="ECO:0000313" key="6">
    <source>
        <dbReference type="RefSeq" id="XP_030621057.1"/>
    </source>
</evidence>
<dbReference type="AlphaFoldDB" id="A0A6J2UP52"/>
<dbReference type="Proteomes" id="UP000504632">
    <property type="component" value="Chromosome 2"/>
</dbReference>
<dbReference type="InterPro" id="IPR004367">
    <property type="entry name" value="Cyclin_C-dom"/>
</dbReference>
<organism evidence="5 6">
    <name type="scientific">Chanos chanos</name>
    <name type="common">Milkfish</name>
    <name type="synonym">Mugil chanos</name>
    <dbReference type="NCBI Taxonomy" id="29144"/>
    <lineage>
        <taxon>Eukaryota</taxon>
        <taxon>Metazoa</taxon>
        <taxon>Chordata</taxon>
        <taxon>Craniata</taxon>
        <taxon>Vertebrata</taxon>
        <taxon>Euteleostomi</taxon>
        <taxon>Actinopterygii</taxon>
        <taxon>Neopterygii</taxon>
        <taxon>Teleostei</taxon>
        <taxon>Ostariophysi</taxon>
        <taxon>Gonorynchiformes</taxon>
        <taxon>Chanidae</taxon>
        <taxon>Chanos</taxon>
    </lineage>
</organism>
<protein>
    <submittedName>
        <fullName evidence="6">Cyclin-P</fullName>
    </submittedName>
</protein>
<feature type="domain" description="Cyclin C-terminal" evidence="4">
    <location>
        <begin position="263"/>
        <end position="385"/>
    </location>
</feature>
<dbReference type="Pfam" id="PF02984">
    <property type="entry name" value="Cyclin_C"/>
    <property type="match status" value="1"/>
</dbReference>
<proteinExistence type="inferred from homology"/>
<evidence type="ECO:0000256" key="1">
    <source>
        <dbReference type="ARBA" id="ARBA00023127"/>
    </source>
</evidence>
<evidence type="ECO:0000313" key="5">
    <source>
        <dbReference type="Proteomes" id="UP000504632"/>
    </source>
</evidence>
<evidence type="ECO:0000259" key="4">
    <source>
        <dbReference type="SMART" id="SM01332"/>
    </source>
</evidence>
<keyword evidence="1 2" id="KW-0195">Cyclin</keyword>
<gene>
    <name evidence="6" type="primary">ccnp</name>
</gene>
<evidence type="ECO:0000256" key="2">
    <source>
        <dbReference type="RuleBase" id="RU000383"/>
    </source>
</evidence>
<dbReference type="InterPro" id="IPR013763">
    <property type="entry name" value="Cyclin-like_dom"/>
</dbReference>
<dbReference type="FunCoup" id="A0A6J2UP52">
    <property type="interactions" value="1"/>
</dbReference>
<dbReference type="InterPro" id="IPR006671">
    <property type="entry name" value="Cyclin_N"/>
</dbReference>
<feature type="domain" description="Cyclin-like" evidence="3">
    <location>
        <begin position="267"/>
        <end position="354"/>
    </location>
</feature>
<feature type="domain" description="Cyclin-like" evidence="3">
    <location>
        <begin position="170"/>
        <end position="254"/>
    </location>
</feature>
<dbReference type="InterPro" id="IPR039361">
    <property type="entry name" value="Cyclin"/>
</dbReference>
<dbReference type="SMART" id="SM01332">
    <property type="entry name" value="Cyclin_C"/>
    <property type="match status" value="1"/>
</dbReference>